<keyword evidence="1" id="KW-1133">Transmembrane helix</keyword>
<sequence length="88" mass="10004">MYKHKGIPDSFTKDFAGNLFLIDEVDSLCSFFSLIACLSISLLASKRYEYLSVGIFILVFLVLLSGSTYFCDESRTLVMSIKKENRNE</sequence>
<keyword evidence="1" id="KW-0472">Membrane</keyword>
<feature type="transmembrane region" description="Helical" evidence="1">
    <location>
        <begin position="50"/>
        <end position="71"/>
    </location>
</feature>
<proteinExistence type="predicted"/>
<dbReference type="HOGENOM" id="CLU_189940_0_0_10"/>
<dbReference type="Proteomes" id="UP000016630">
    <property type="component" value="Unassembled WGS sequence"/>
</dbReference>
<dbReference type="AlphaFoldDB" id="A0A0E2LRK4"/>
<gene>
    <name evidence="2" type="ORF">HMPREF1555_00731</name>
</gene>
<evidence type="ECO:0000256" key="1">
    <source>
        <dbReference type="SAM" id="Phobius"/>
    </source>
</evidence>
<dbReference type="EMBL" id="AWUW01000044">
    <property type="protein sequence ID" value="ERJ67790.1"/>
    <property type="molecule type" value="Genomic_DNA"/>
</dbReference>
<reference evidence="2 3" key="1">
    <citation type="submission" date="2013-06" db="EMBL/GenBank/DDBJ databases">
        <authorList>
            <person name="Weinstock G."/>
            <person name="Sodergren E."/>
            <person name="Lobos E.A."/>
            <person name="Fulton L."/>
            <person name="Fulton R."/>
            <person name="Courtney L."/>
            <person name="Fronick C."/>
            <person name="O'Laughlin M."/>
            <person name="Godfrey J."/>
            <person name="Wilson R.M."/>
            <person name="Miner T."/>
            <person name="Farmer C."/>
            <person name="Delehaunty K."/>
            <person name="Cordes M."/>
            <person name="Minx P."/>
            <person name="Tomlinson C."/>
            <person name="Chen J."/>
            <person name="Wollam A."/>
            <person name="Pepin K.H."/>
            <person name="Bhonagiri V."/>
            <person name="Zhang X."/>
            <person name="Warren W."/>
            <person name="Mitreva M."/>
            <person name="Mardis E.R."/>
            <person name="Wilson R.K."/>
        </authorList>
    </citation>
    <scope>NUCLEOTIDE SEQUENCE [LARGE SCALE GENOMIC DNA]</scope>
    <source>
        <strain evidence="2 3">F0570</strain>
    </source>
</reference>
<organism evidence="2 3">
    <name type="scientific">Porphyromonas gingivalis F0570</name>
    <dbReference type="NCBI Taxonomy" id="1227271"/>
    <lineage>
        <taxon>Bacteria</taxon>
        <taxon>Pseudomonadati</taxon>
        <taxon>Bacteroidota</taxon>
        <taxon>Bacteroidia</taxon>
        <taxon>Bacteroidales</taxon>
        <taxon>Porphyromonadaceae</taxon>
        <taxon>Porphyromonas</taxon>
    </lineage>
</organism>
<evidence type="ECO:0000313" key="2">
    <source>
        <dbReference type="EMBL" id="ERJ67790.1"/>
    </source>
</evidence>
<feature type="transmembrane region" description="Helical" evidence="1">
    <location>
        <begin position="21"/>
        <end position="44"/>
    </location>
</feature>
<accession>A0A0E2LRK4</accession>
<protein>
    <submittedName>
        <fullName evidence="2">Uncharacterized protein</fullName>
    </submittedName>
</protein>
<keyword evidence="1" id="KW-0812">Transmembrane</keyword>
<name>A0A0E2LRK4_PORGN</name>
<comment type="caution">
    <text evidence="2">The sequence shown here is derived from an EMBL/GenBank/DDBJ whole genome shotgun (WGS) entry which is preliminary data.</text>
</comment>
<evidence type="ECO:0000313" key="3">
    <source>
        <dbReference type="Proteomes" id="UP000016630"/>
    </source>
</evidence>